<evidence type="ECO:0000313" key="2">
    <source>
        <dbReference type="EMBL" id="KAK9103190.1"/>
    </source>
</evidence>
<evidence type="ECO:0000313" key="3">
    <source>
        <dbReference type="Proteomes" id="UP001417504"/>
    </source>
</evidence>
<feature type="compositionally biased region" description="Basic and acidic residues" evidence="1">
    <location>
        <begin position="87"/>
        <end position="97"/>
    </location>
</feature>
<accession>A0AAP0F3D8</accession>
<dbReference type="AlphaFoldDB" id="A0AAP0F3D8"/>
<comment type="caution">
    <text evidence="2">The sequence shown here is derived from an EMBL/GenBank/DDBJ whole genome shotgun (WGS) entry which is preliminary data.</text>
</comment>
<organism evidence="2 3">
    <name type="scientific">Stephania japonica</name>
    <dbReference type="NCBI Taxonomy" id="461633"/>
    <lineage>
        <taxon>Eukaryota</taxon>
        <taxon>Viridiplantae</taxon>
        <taxon>Streptophyta</taxon>
        <taxon>Embryophyta</taxon>
        <taxon>Tracheophyta</taxon>
        <taxon>Spermatophyta</taxon>
        <taxon>Magnoliopsida</taxon>
        <taxon>Ranunculales</taxon>
        <taxon>Menispermaceae</taxon>
        <taxon>Menispermoideae</taxon>
        <taxon>Cissampelideae</taxon>
        <taxon>Stephania</taxon>
    </lineage>
</organism>
<dbReference type="Proteomes" id="UP001417504">
    <property type="component" value="Unassembled WGS sequence"/>
</dbReference>
<keyword evidence="3" id="KW-1185">Reference proteome</keyword>
<protein>
    <submittedName>
        <fullName evidence="2">Uncharacterized protein</fullName>
    </submittedName>
</protein>
<evidence type="ECO:0000256" key="1">
    <source>
        <dbReference type="SAM" id="MobiDB-lite"/>
    </source>
</evidence>
<proteinExistence type="predicted"/>
<dbReference type="EMBL" id="JBBNAE010000008">
    <property type="protein sequence ID" value="KAK9103190.1"/>
    <property type="molecule type" value="Genomic_DNA"/>
</dbReference>
<reference evidence="2 3" key="1">
    <citation type="submission" date="2024-01" db="EMBL/GenBank/DDBJ databases">
        <title>Genome assemblies of Stephania.</title>
        <authorList>
            <person name="Yang L."/>
        </authorList>
    </citation>
    <scope>NUCLEOTIDE SEQUENCE [LARGE SCALE GENOMIC DNA]</scope>
    <source>
        <strain evidence="2">QJT</strain>
        <tissue evidence="2">Leaf</tissue>
    </source>
</reference>
<name>A0AAP0F3D8_9MAGN</name>
<gene>
    <name evidence="2" type="ORF">Sjap_020444</name>
</gene>
<feature type="region of interest" description="Disordered" evidence="1">
    <location>
        <begin position="65"/>
        <end position="97"/>
    </location>
</feature>
<sequence>MLETTPYLTYYSPLFTPYPFDVKKQKKTHPPPLSTTLTHGSLSLSFLFTHLTRSLSLTLSFTVSSRSPSRPPFPHLATVPRPRRRPDRLAGRLAEAR</sequence>